<keyword evidence="3" id="KW-1134">Transmembrane beta strand</keyword>
<keyword evidence="6" id="KW-0472">Membrane</keyword>
<reference evidence="9 10" key="1">
    <citation type="submission" date="2024-03" db="EMBL/GenBank/DDBJ databases">
        <title>Novel species of the genus Variovorax.</title>
        <authorList>
            <person name="Liu Q."/>
            <person name="Xin Y.-H."/>
        </authorList>
    </citation>
    <scope>NUCLEOTIDE SEQUENCE [LARGE SCALE GENOMIC DNA]</scope>
    <source>
        <strain evidence="9 10">KACC 18501</strain>
    </source>
</reference>
<dbReference type="Pfam" id="PF03349">
    <property type="entry name" value="Toluene_X"/>
    <property type="match status" value="1"/>
</dbReference>
<sequence length="392" mass="41424">MLSPSRPFQLTLALVVAAFHTAAPAVNGALPGGNGIKNASMGGASIALPLDAVAAANNPAGIAFVPSSATLGLQVFSGHSSADYVLPGNHLENRQTQMAPDGGFIWHSTPEVTLGISMSGAGAGSDYGQPALPVPGAGTAKTSLRVAEFIPAMAWKPTPELALGLGLTLAWQQFDADGVIVPAPVPGGLLPIPGHGNQTATGVGLRGGLLWTPTADWSLGMNVKSRARMGRLDGYDRDLLAYSDGRLDVPGQYGVGVAWRPTERLTLAADWLRILWGEIKAMQDPNGFTWHNQPVVRLGAAWLLDDRWTLRAGYSRNRSQIDPSRAVQNLLVPSINERAYTAGLSWRVDTHSELNLGYELNPRTTLTGTGASAGTSLTSKVQMFLLGYHYTF</sequence>
<comment type="subcellular location">
    <subcellularLocation>
        <location evidence="1">Cell outer membrane</location>
        <topology evidence="1">Multi-pass membrane protein</topology>
    </subcellularLocation>
</comment>
<comment type="similarity">
    <text evidence="2">Belongs to the OmpP1/FadL family.</text>
</comment>
<keyword evidence="5 8" id="KW-0732">Signal</keyword>
<evidence type="ECO:0000256" key="2">
    <source>
        <dbReference type="ARBA" id="ARBA00008163"/>
    </source>
</evidence>
<dbReference type="PANTHER" id="PTHR35093:SF8">
    <property type="entry name" value="OUTER MEMBRANE PROTEIN NMB0088-RELATED"/>
    <property type="match status" value="1"/>
</dbReference>
<evidence type="ECO:0000256" key="3">
    <source>
        <dbReference type="ARBA" id="ARBA00022452"/>
    </source>
</evidence>
<dbReference type="Gene3D" id="2.40.160.60">
    <property type="entry name" value="Outer membrane protein transport protein (OMPP1/FadL/TodX)"/>
    <property type="match status" value="1"/>
</dbReference>
<evidence type="ECO:0000256" key="8">
    <source>
        <dbReference type="SAM" id="SignalP"/>
    </source>
</evidence>
<protein>
    <submittedName>
        <fullName evidence="9">Outer membrane protein transport protein</fullName>
    </submittedName>
</protein>
<accession>A0ABU8W4D8</accession>
<keyword evidence="10" id="KW-1185">Reference proteome</keyword>
<dbReference type="RefSeq" id="WP_340365947.1">
    <property type="nucleotide sequence ID" value="NZ_JBBKZV010000017.1"/>
</dbReference>
<dbReference type="PANTHER" id="PTHR35093">
    <property type="entry name" value="OUTER MEMBRANE PROTEIN NMB0088-RELATED"/>
    <property type="match status" value="1"/>
</dbReference>
<feature type="chain" id="PRO_5047024616" evidence="8">
    <location>
        <begin position="26"/>
        <end position="392"/>
    </location>
</feature>
<keyword evidence="7" id="KW-0998">Cell outer membrane</keyword>
<evidence type="ECO:0000256" key="7">
    <source>
        <dbReference type="ARBA" id="ARBA00023237"/>
    </source>
</evidence>
<evidence type="ECO:0000256" key="4">
    <source>
        <dbReference type="ARBA" id="ARBA00022692"/>
    </source>
</evidence>
<evidence type="ECO:0000256" key="5">
    <source>
        <dbReference type="ARBA" id="ARBA00022729"/>
    </source>
</evidence>
<proteinExistence type="inferred from homology"/>
<dbReference type="EMBL" id="JBBKZV010000017">
    <property type="protein sequence ID" value="MEJ8824924.1"/>
    <property type="molecule type" value="Genomic_DNA"/>
</dbReference>
<comment type="caution">
    <text evidence="9">The sequence shown here is derived from an EMBL/GenBank/DDBJ whole genome shotgun (WGS) entry which is preliminary data.</text>
</comment>
<feature type="signal peptide" evidence="8">
    <location>
        <begin position="1"/>
        <end position="25"/>
    </location>
</feature>
<evidence type="ECO:0000313" key="10">
    <source>
        <dbReference type="Proteomes" id="UP001363010"/>
    </source>
</evidence>
<dbReference type="InterPro" id="IPR005017">
    <property type="entry name" value="OMPP1/FadL/TodX"/>
</dbReference>
<gene>
    <name evidence="9" type="ORF">WKW80_23320</name>
</gene>
<dbReference type="Proteomes" id="UP001363010">
    <property type="component" value="Unassembled WGS sequence"/>
</dbReference>
<keyword evidence="4" id="KW-0812">Transmembrane</keyword>
<organism evidence="9 10">
    <name type="scientific">Variovorax humicola</name>
    <dbReference type="NCBI Taxonomy" id="1769758"/>
    <lineage>
        <taxon>Bacteria</taxon>
        <taxon>Pseudomonadati</taxon>
        <taxon>Pseudomonadota</taxon>
        <taxon>Betaproteobacteria</taxon>
        <taxon>Burkholderiales</taxon>
        <taxon>Comamonadaceae</taxon>
        <taxon>Variovorax</taxon>
    </lineage>
</organism>
<dbReference type="SUPFAM" id="SSF56935">
    <property type="entry name" value="Porins"/>
    <property type="match status" value="1"/>
</dbReference>
<name>A0ABU8W4D8_9BURK</name>
<evidence type="ECO:0000313" key="9">
    <source>
        <dbReference type="EMBL" id="MEJ8824924.1"/>
    </source>
</evidence>
<evidence type="ECO:0000256" key="1">
    <source>
        <dbReference type="ARBA" id="ARBA00004571"/>
    </source>
</evidence>
<evidence type="ECO:0000256" key="6">
    <source>
        <dbReference type="ARBA" id="ARBA00023136"/>
    </source>
</evidence>